<proteinExistence type="predicted"/>
<protein>
    <submittedName>
        <fullName evidence="1">Uncharacterized protein</fullName>
    </submittedName>
</protein>
<accession>A0ACC0IWR7</accession>
<dbReference type="Proteomes" id="UP001060215">
    <property type="component" value="Chromosome 1"/>
</dbReference>
<dbReference type="EMBL" id="CM045758">
    <property type="protein sequence ID" value="KAI8030362.1"/>
    <property type="molecule type" value="Genomic_DNA"/>
</dbReference>
<evidence type="ECO:0000313" key="1">
    <source>
        <dbReference type="EMBL" id="KAI8030362.1"/>
    </source>
</evidence>
<sequence>MFYLFLLSNERERVYLLLESNLASLVQLWNKYENLLFGETGIARRRSDDNCGRFPADGGARQRLEAQCYNRTRDGISEALITHQHIDQPSLLSRRLQGGEVTHVGAEDSDIDAGREMDQLLRLLELVTVASKNGDASALRGGLAGHGEVDAT</sequence>
<comment type="caution">
    <text evidence="1">The sequence shown here is derived from an EMBL/GenBank/DDBJ whole genome shotgun (WGS) entry which is preliminary data.</text>
</comment>
<reference evidence="1 2" key="1">
    <citation type="journal article" date="2022" name="Plant J.">
        <title>Chromosome-level genome of Camellia lanceoleosa provides a valuable resource for understanding genome evolution and self-incompatibility.</title>
        <authorList>
            <person name="Gong W."/>
            <person name="Xiao S."/>
            <person name="Wang L."/>
            <person name="Liao Z."/>
            <person name="Chang Y."/>
            <person name="Mo W."/>
            <person name="Hu G."/>
            <person name="Li W."/>
            <person name="Zhao G."/>
            <person name="Zhu H."/>
            <person name="Hu X."/>
            <person name="Ji K."/>
            <person name="Xiang X."/>
            <person name="Song Q."/>
            <person name="Yuan D."/>
            <person name="Jin S."/>
            <person name="Zhang L."/>
        </authorList>
    </citation>
    <scope>NUCLEOTIDE SEQUENCE [LARGE SCALE GENOMIC DNA]</scope>
    <source>
        <strain evidence="1">SQ_2022a</strain>
    </source>
</reference>
<gene>
    <name evidence="1" type="ORF">LOK49_LG01G01754</name>
</gene>
<keyword evidence="2" id="KW-1185">Reference proteome</keyword>
<name>A0ACC0IWR7_9ERIC</name>
<evidence type="ECO:0000313" key="2">
    <source>
        <dbReference type="Proteomes" id="UP001060215"/>
    </source>
</evidence>
<organism evidence="1 2">
    <name type="scientific">Camellia lanceoleosa</name>
    <dbReference type="NCBI Taxonomy" id="1840588"/>
    <lineage>
        <taxon>Eukaryota</taxon>
        <taxon>Viridiplantae</taxon>
        <taxon>Streptophyta</taxon>
        <taxon>Embryophyta</taxon>
        <taxon>Tracheophyta</taxon>
        <taxon>Spermatophyta</taxon>
        <taxon>Magnoliopsida</taxon>
        <taxon>eudicotyledons</taxon>
        <taxon>Gunneridae</taxon>
        <taxon>Pentapetalae</taxon>
        <taxon>asterids</taxon>
        <taxon>Ericales</taxon>
        <taxon>Theaceae</taxon>
        <taxon>Camellia</taxon>
    </lineage>
</organism>